<gene>
    <name evidence="1" type="ORF">N8T08_004511</name>
</gene>
<protein>
    <submittedName>
        <fullName evidence="1">Uncharacterized protein</fullName>
    </submittedName>
</protein>
<proteinExistence type="predicted"/>
<evidence type="ECO:0000313" key="2">
    <source>
        <dbReference type="Proteomes" id="UP001177260"/>
    </source>
</evidence>
<sequence length="354" mass="39764">MDPLRYLAPPRPFKDISQASSKETKERIAFVDALLTHPHCNVTEAEHEALVTYREACEILAESDSSEAGKKSLQETISGYEAKLVPQTDGTESAKLSFDLATKTKMGEEVDNLWNMWNFTRYEKYLPPQALAGKEKTEGPGSANTADPWHRAFWKPFQGRLEAESDSHARVLNGENAHNECPTYLLLALLTERHTLDWDETLALIKACANGQEGETVEIPGSDIVELIRARDTSSLAKRLDHDEASISLSAEYVMGVPAMVLAFFGTHLPEAFFDTDDFDAEQWKPKQRLQDLMQLTEGQEEAVKSLMSEMYDAMLDDESGDDFDDEEWADEDDDEDDLLDEAAFSDDGSEEDY</sequence>
<comment type="caution">
    <text evidence="1">The sequence shown here is derived from an EMBL/GenBank/DDBJ whole genome shotgun (WGS) entry which is preliminary data.</text>
</comment>
<keyword evidence="2" id="KW-1185">Reference proteome</keyword>
<reference evidence="1 2" key="1">
    <citation type="journal article" date="2023" name="ACS Omega">
        <title>Identification of the Neoaspergillic Acid Biosynthesis Gene Cluster by Establishing an In Vitro CRISPR-Ribonucleoprotein Genetic System in Aspergillus melleus.</title>
        <authorList>
            <person name="Yuan B."/>
            <person name="Grau M.F."/>
            <person name="Murata R.M."/>
            <person name="Torok T."/>
            <person name="Venkateswaran K."/>
            <person name="Stajich J.E."/>
            <person name="Wang C.C.C."/>
        </authorList>
    </citation>
    <scope>NUCLEOTIDE SEQUENCE [LARGE SCALE GENOMIC DNA]</scope>
    <source>
        <strain evidence="1 2">IMV 1140</strain>
    </source>
</reference>
<organism evidence="1 2">
    <name type="scientific">Aspergillus melleus</name>
    <dbReference type="NCBI Taxonomy" id="138277"/>
    <lineage>
        <taxon>Eukaryota</taxon>
        <taxon>Fungi</taxon>
        <taxon>Dikarya</taxon>
        <taxon>Ascomycota</taxon>
        <taxon>Pezizomycotina</taxon>
        <taxon>Eurotiomycetes</taxon>
        <taxon>Eurotiomycetidae</taxon>
        <taxon>Eurotiales</taxon>
        <taxon>Aspergillaceae</taxon>
        <taxon>Aspergillus</taxon>
        <taxon>Aspergillus subgen. Circumdati</taxon>
    </lineage>
</organism>
<evidence type="ECO:0000313" key="1">
    <source>
        <dbReference type="EMBL" id="KAK1145082.1"/>
    </source>
</evidence>
<dbReference type="EMBL" id="JAOPJF010000026">
    <property type="protein sequence ID" value="KAK1145082.1"/>
    <property type="molecule type" value="Genomic_DNA"/>
</dbReference>
<dbReference type="Proteomes" id="UP001177260">
    <property type="component" value="Unassembled WGS sequence"/>
</dbReference>
<name>A0ACC3B442_9EURO</name>
<accession>A0ACC3B442</accession>